<reference evidence="1 2" key="1">
    <citation type="journal article" date="2019" name="Nat. Microbiol.">
        <title>Mediterranean grassland soil C-N compound turnover is dependent on rainfall and depth, and is mediated by genomically divergent microorganisms.</title>
        <authorList>
            <person name="Diamond S."/>
            <person name="Andeer P.F."/>
            <person name="Li Z."/>
            <person name="Crits-Christoph A."/>
            <person name="Burstein D."/>
            <person name="Anantharaman K."/>
            <person name="Lane K.R."/>
            <person name="Thomas B.C."/>
            <person name="Pan C."/>
            <person name="Northen T.R."/>
            <person name="Banfield J.F."/>
        </authorList>
    </citation>
    <scope>NUCLEOTIDE SEQUENCE [LARGE SCALE GENOMIC DNA]</scope>
    <source>
        <strain evidence="1">NP_6</strain>
    </source>
</reference>
<accession>A0A537JDR8</accession>
<name>A0A537JDR8_9BACT</name>
<evidence type="ECO:0000313" key="2">
    <source>
        <dbReference type="Proteomes" id="UP000318093"/>
    </source>
</evidence>
<proteinExistence type="predicted"/>
<dbReference type="AlphaFoldDB" id="A0A537JDR8"/>
<sequence>MLELSVNFALVMEFGGGGRIMRRFLCCLGVCGLLAGASLVLPGVASAAATLPACAGSSPDFAIAEIPFFQTAATAGTQTYDCLVGFATSPGSFDLLEPGLVPPFDVIGNRSDTISFLAGGAGIDVHLVSDTSEFGLAASSNNAFPETTITCPPGFGPEPGGDNPPGCNGADHVPLFDAVTGAPLGVTLTVYSDIAAVPEPSTGLLLGAALPALLGLRRRSMRVSA</sequence>
<protein>
    <submittedName>
        <fullName evidence="1">PEP-CTERM sorting domain-containing protein</fullName>
    </submittedName>
</protein>
<dbReference type="InterPro" id="IPR013424">
    <property type="entry name" value="Ice-binding_C"/>
</dbReference>
<comment type="caution">
    <text evidence="1">The sequence shown here is derived from an EMBL/GenBank/DDBJ whole genome shotgun (WGS) entry which is preliminary data.</text>
</comment>
<organism evidence="1 2">
    <name type="scientific">Candidatus Segetimicrobium genomatis</name>
    <dbReference type="NCBI Taxonomy" id="2569760"/>
    <lineage>
        <taxon>Bacteria</taxon>
        <taxon>Bacillati</taxon>
        <taxon>Candidatus Sysuimicrobiota</taxon>
        <taxon>Candidatus Sysuimicrobiia</taxon>
        <taxon>Candidatus Sysuimicrobiales</taxon>
        <taxon>Candidatus Segetimicrobiaceae</taxon>
        <taxon>Candidatus Segetimicrobium</taxon>
    </lineage>
</organism>
<evidence type="ECO:0000313" key="1">
    <source>
        <dbReference type="EMBL" id="TMI81688.1"/>
    </source>
</evidence>
<dbReference type="Proteomes" id="UP000318093">
    <property type="component" value="Unassembled WGS sequence"/>
</dbReference>
<gene>
    <name evidence="1" type="ORF">E6H03_06700</name>
</gene>
<dbReference type="EMBL" id="VBAN01000196">
    <property type="protein sequence ID" value="TMI81688.1"/>
    <property type="molecule type" value="Genomic_DNA"/>
</dbReference>
<dbReference type="NCBIfam" id="TIGR02595">
    <property type="entry name" value="PEP_CTERM"/>
    <property type="match status" value="1"/>
</dbReference>